<evidence type="ECO:0000259" key="2">
    <source>
        <dbReference type="Pfam" id="PF13439"/>
    </source>
</evidence>
<dbReference type="Pfam" id="PF00534">
    <property type="entry name" value="Glycos_transf_1"/>
    <property type="match status" value="1"/>
</dbReference>
<feature type="domain" description="Glycosyltransferase subfamily 4-like N-terminal" evidence="2">
    <location>
        <begin position="14"/>
        <end position="180"/>
    </location>
</feature>
<dbReference type="SUPFAM" id="SSF53756">
    <property type="entry name" value="UDP-Glycosyltransferase/glycogen phosphorylase"/>
    <property type="match status" value="1"/>
</dbReference>
<dbReference type="Proteomes" id="UP000534294">
    <property type="component" value="Unassembled WGS sequence"/>
</dbReference>
<dbReference type="RefSeq" id="WP_184211243.1">
    <property type="nucleotide sequence ID" value="NZ_JACHIF010000008.1"/>
</dbReference>
<accession>A0A7W8DS32</accession>
<dbReference type="Pfam" id="PF13439">
    <property type="entry name" value="Glyco_transf_4"/>
    <property type="match status" value="1"/>
</dbReference>
<reference evidence="3 4" key="1">
    <citation type="submission" date="2020-08" db="EMBL/GenBank/DDBJ databases">
        <title>Genomic Encyclopedia of Type Strains, Phase IV (KMG-IV): sequencing the most valuable type-strain genomes for metagenomic binning, comparative biology and taxonomic classification.</title>
        <authorList>
            <person name="Goeker M."/>
        </authorList>
    </citation>
    <scope>NUCLEOTIDE SEQUENCE [LARGE SCALE GENOMIC DNA]</scope>
    <source>
        <strain evidence="3 4">DSM 12251</strain>
    </source>
</reference>
<comment type="caution">
    <text evidence="3">The sequence shown here is derived from an EMBL/GenBank/DDBJ whole genome shotgun (WGS) entry which is preliminary data.</text>
</comment>
<proteinExistence type="predicted"/>
<gene>
    <name evidence="3" type="ORF">HNQ64_003728</name>
</gene>
<dbReference type="AlphaFoldDB" id="A0A7W8DS32"/>
<dbReference type="InterPro" id="IPR050194">
    <property type="entry name" value="Glycosyltransferase_grp1"/>
</dbReference>
<keyword evidence="4" id="KW-1185">Reference proteome</keyword>
<dbReference type="PANTHER" id="PTHR45947">
    <property type="entry name" value="SULFOQUINOVOSYL TRANSFERASE SQD2"/>
    <property type="match status" value="1"/>
</dbReference>
<evidence type="ECO:0000313" key="4">
    <source>
        <dbReference type="Proteomes" id="UP000534294"/>
    </source>
</evidence>
<dbReference type="InterPro" id="IPR001296">
    <property type="entry name" value="Glyco_trans_1"/>
</dbReference>
<dbReference type="InterPro" id="IPR028098">
    <property type="entry name" value="Glyco_trans_4-like_N"/>
</dbReference>
<dbReference type="Gene3D" id="3.40.50.2000">
    <property type="entry name" value="Glycogen Phosphorylase B"/>
    <property type="match status" value="2"/>
</dbReference>
<dbReference type="EMBL" id="JACHIF010000008">
    <property type="protein sequence ID" value="MBB5039456.1"/>
    <property type="molecule type" value="Genomic_DNA"/>
</dbReference>
<dbReference type="GO" id="GO:0016757">
    <property type="term" value="F:glycosyltransferase activity"/>
    <property type="evidence" value="ECO:0007669"/>
    <property type="project" value="InterPro"/>
</dbReference>
<dbReference type="CDD" id="cd03814">
    <property type="entry name" value="GT4-like"/>
    <property type="match status" value="1"/>
</dbReference>
<keyword evidence="3" id="KW-0808">Transferase</keyword>
<evidence type="ECO:0000259" key="1">
    <source>
        <dbReference type="Pfam" id="PF00534"/>
    </source>
</evidence>
<name>A0A7W8DS32_9BACT</name>
<dbReference type="PANTHER" id="PTHR45947:SF3">
    <property type="entry name" value="SULFOQUINOVOSYL TRANSFERASE SQD2"/>
    <property type="match status" value="1"/>
</dbReference>
<organism evidence="3 4">
    <name type="scientific">Prosthecobacter dejongeii</name>
    <dbReference type="NCBI Taxonomy" id="48465"/>
    <lineage>
        <taxon>Bacteria</taxon>
        <taxon>Pseudomonadati</taxon>
        <taxon>Verrucomicrobiota</taxon>
        <taxon>Verrucomicrobiia</taxon>
        <taxon>Verrucomicrobiales</taxon>
        <taxon>Verrucomicrobiaceae</taxon>
        <taxon>Prosthecobacter</taxon>
    </lineage>
</organism>
<protein>
    <submittedName>
        <fullName evidence="3">Glycosyltransferase involved in cell wall biosynthesis</fullName>
    </submittedName>
</protein>
<feature type="domain" description="Glycosyl transferase family 1" evidence="1">
    <location>
        <begin position="192"/>
        <end position="352"/>
    </location>
</feature>
<sequence length="380" mass="41488">MRFLLITDTFPPDINGVARTLATLAAGLKQRGHEVEVVTTLEAGPDEAEDAIKRHTVMAMPLPGYPGLRMGFTTTWQMQSLYESFRPDALYVATETPLGIASIRAGNKMGIPMVSGFHTNFQTYLEDYSLPGLEGVAQGLLRSIHNQTARTLTPSADTAAMLERWGIHNVGVLGRGVDTALFDPARRSMALRETWGARDDTPVALYVGRVAAEKNLELLTCSFAKFREANPSAVCVVVGDGPKLKSLQSEHPEFHYAGSRTGEDLATHYASADVFIFPSITETFGNVVLEAMSSGLMTVAYDYAAPRLLIHTGQNGLLAAFDDETAFLTQCEKAANCWEDATQRQAAREAARHLGWQRVIEQFETELKSVIPPILAKDPA</sequence>
<evidence type="ECO:0000313" key="3">
    <source>
        <dbReference type="EMBL" id="MBB5039456.1"/>
    </source>
</evidence>